<organism evidence="1">
    <name type="scientific">Sesamum radiatum</name>
    <name type="common">Black benniseed</name>
    <dbReference type="NCBI Taxonomy" id="300843"/>
    <lineage>
        <taxon>Eukaryota</taxon>
        <taxon>Viridiplantae</taxon>
        <taxon>Streptophyta</taxon>
        <taxon>Embryophyta</taxon>
        <taxon>Tracheophyta</taxon>
        <taxon>Spermatophyta</taxon>
        <taxon>Magnoliopsida</taxon>
        <taxon>eudicotyledons</taxon>
        <taxon>Gunneridae</taxon>
        <taxon>Pentapetalae</taxon>
        <taxon>asterids</taxon>
        <taxon>lamiids</taxon>
        <taxon>Lamiales</taxon>
        <taxon>Pedaliaceae</taxon>
        <taxon>Sesamum</taxon>
    </lineage>
</organism>
<sequence>MIRWIKDSERRWREDTKGIQEVLLEYYRGIFTNSQPWSHELDVVLNIVSPKVTDAMNESLLQPFIEQEVRNAIFNMSPLKSPSPDGKVSQFRPISLCNTIVKIASKCVVNGLKSILDSVISHAQSAFILGRLITDNVLIVFEVNHFIKNLTRGKKGSFALKLNMSKALPNYLLHEIEMMIADSSGKTRVNIVLIGLGGQSSASRGKEGQFSVKSAYQIELRNNEQLQPSASNRNAEDGNHQHRSNGITFGRVVHLLRGWTLVLHGLLGIVDESLETVMESKGLSLLGVVHHTRRVDEDYKCALQSL</sequence>
<reference evidence="1" key="2">
    <citation type="journal article" date="2024" name="Plant">
        <title>Genomic evolution and insights into agronomic trait innovations of Sesamum species.</title>
        <authorList>
            <person name="Miao H."/>
            <person name="Wang L."/>
            <person name="Qu L."/>
            <person name="Liu H."/>
            <person name="Sun Y."/>
            <person name="Le M."/>
            <person name="Wang Q."/>
            <person name="Wei S."/>
            <person name="Zheng Y."/>
            <person name="Lin W."/>
            <person name="Duan Y."/>
            <person name="Cao H."/>
            <person name="Xiong S."/>
            <person name="Wang X."/>
            <person name="Wei L."/>
            <person name="Li C."/>
            <person name="Ma Q."/>
            <person name="Ju M."/>
            <person name="Zhao R."/>
            <person name="Li G."/>
            <person name="Mu C."/>
            <person name="Tian Q."/>
            <person name="Mei H."/>
            <person name="Zhang T."/>
            <person name="Gao T."/>
            <person name="Zhang H."/>
        </authorList>
    </citation>
    <scope>NUCLEOTIDE SEQUENCE</scope>
    <source>
        <strain evidence="1">G02</strain>
    </source>
</reference>
<dbReference type="InterPro" id="IPR052343">
    <property type="entry name" value="Retrotransposon-Effector_Assoc"/>
</dbReference>
<evidence type="ECO:0000313" key="1">
    <source>
        <dbReference type="EMBL" id="KAL0303150.1"/>
    </source>
</evidence>
<dbReference type="PANTHER" id="PTHR46890">
    <property type="entry name" value="NON-LTR RETROLELEMENT REVERSE TRANSCRIPTASE-LIKE PROTEIN-RELATED"/>
    <property type="match status" value="1"/>
</dbReference>
<gene>
    <name evidence="1" type="ORF">Sradi_6183100</name>
</gene>
<comment type="caution">
    <text evidence="1">The sequence shown here is derived from an EMBL/GenBank/DDBJ whole genome shotgun (WGS) entry which is preliminary data.</text>
</comment>
<name>A0AAW2K8V0_SESRA</name>
<dbReference type="PANTHER" id="PTHR46890:SF48">
    <property type="entry name" value="RNA-DIRECTED DNA POLYMERASE"/>
    <property type="match status" value="1"/>
</dbReference>
<evidence type="ECO:0008006" key="2">
    <source>
        <dbReference type="Google" id="ProtNLM"/>
    </source>
</evidence>
<reference evidence="1" key="1">
    <citation type="submission" date="2020-06" db="EMBL/GenBank/DDBJ databases">
        <authorList>
            <person name="Li T."/>
            <person name="Hu X."/>
            <person name="Zhang T."/>
            <person name="Song X."/>
            <person name="Zhang H."/>
            <person name="Dai N."/>
            <person name="Sheng W."/>
            <person name="Hou X."/>
            <person name="Wei L."/>
        </authorList>
    </citation>
    <scope>NUCLEOTIDE SEQUENCE</scope>
    <source>
        <strain evidence="1">G02</strain>
        <tissue evidence="1">Leaf</tissue>
    </source>
</reference>
<proteinExistence type="predicted"/>
<accession>A0AAW2K8V0</accession>
<protein>
    <recommendedName>
        <fullName evidence="2">Reverse transcriptase domain-containing protein</fullName>
    </recommendedName>
</protein>
<dbReference type="EMBL" id="JACGWJ010000029">
    <property type="protein sequence ID" value="KAL0303150.1"/>
    <property type="molecule type" value="Genomic_DNA"/>
</dbReference>
<dbReference type="AlphaFoldDB" id="A0AAW2K8V0"/>